<dbReference type="InterPro" id="IPR052085">
    <property type="entry name" value="WD-SAM-U-box"/>
</dbReference>
<dbReference type="CDD" id="cd16655">
    <property type="entry name" value="RING-Ubox_WDSUB1-like"/>
    <property type="match status" value="1"/>
</dbReference>
<dbReference type="PROSITE" id="PS51698">
    <property type="entry name" value="U_BOX"/>
    <property type="match status" value="1"/>
</dbReference>
<evidence type="ECO:0000313" key="2">
    <source>
        <dbReference type="EMBL" id="OQR99595.1"/>
    </source>
</evidence>
<dbReference type="PANTHER" id="PTHR46573:SF1">
    <property type="entry name" value="WD REPEAT, SAM AND U-BOX DOMAIN-CONTAINING PROTEIN 1"/>
    <property type="match status" value="1"/>
</dbReference>
<protein>
    <recommendedName>
        <fullName evidence="1">U-box domain-containing protein</fullName>
    </recommendedName>
</protein>
<name>A0A1V9ZNL7_ACHHY</name>
<dbReference type="InterPro" id="IPR013083">
    <property type="entry name" value="Znf_RING/FYVE/PHD"/>
</dbReference>
<proteinExistence type="predicted"/>
<dbReference type="AlphaFoldDB" id="A0A1V9ZNL7"/>
<accession>A0A1V9ZNL7</accession>
<dbReference type="PANTHER" id="PTHR46573">
    <property type="entry name" value="WD REPEAT, SAM AND U-BOX DOMAIN-CONTAINING PROTEIN 1"/>
    <property type="match status" value="1"/>
</dbReference>
<dbReference type="EMBL" id="JNBR01000052">
    <property type="protein sequence ID" value="OQR99595.1"/>
    <property type="molecule type" value="Genomic_DNA"/>
</dbReference>
<dbReference type="Pfam" id="PF04564">
    <property type="entry name" value="U-box"/>
    <property type="match status" value="1"/>
</dbReference>
<dbReference type="OrthoDB" id="10064100at2759"/>
<dbReference type="SUPFAM" id="SSF57850">
    <property type="entry name" value="RING/U-box"/>
    <property type="match status" value="1"/>
</dbReference>
<sequence length="313" mass="33947">MAPGLAQLRAFVCPLSHEVMVDPVVAADGHSYERESITRWLQVHGSSPVTKCIMPSRALLPNHALQLAIHELRSFLAPPREQLPQHGYFVYRTLTSMQACSAPSHRMRAILPLGGPLFFGAGCLVVVNQRLYGADTPDVFLRIDGVPGSRDIFLFESEQGTQTAMRVDHNPTVRVFAVLQATCITQRPNAQPIAPYDQVLIPGQVVSTDLLVEDGAGCSFARLEGTLNWICTKQLELQTPESSPLSFRLPYPATLYSNCLESLARVTGVVPAGSVVCPSIVVRLASTMCLVQMTHGSAAGWLHIRRGSASGHG</sequence>
<dbReference type="GO" id="GO:0016567">
    <property type="term" value="P:protein ubiquitination"/>
    <property type="evidence" value="ECO:0007669"/>
    <property type="project" value="InterPro"/>
</dbReference>
<evidence type="ECO:0000259" key="1">
    <source>
        <dbReference type="PROSITE" id="PS51698"/>
    </source>
</evidence>
<dbReference type="GO" id="GO:0004842">
    <property type="term" value="F:ubiquitin-protein transferase activity"/>
    <property type="evidence" value="ECO:0007669"/>
    <property type="project" value="InterPro"/>
</dbReference>
<feature type="domain" description="U-box" evidence="1">
    <location>
        <begin position="6"/>
        <end position="79"/>
    </location>
</feature>
<dbReference type="STRING" id="1202772.A0A1V9ZNL7"/>
<organism evidence="2 3">
    <name type="scientific">Achlya hypogyna</name>
    <name type="common">Oomycete</name>
    <name type="synonym">Protoachlya hypogyna</name>
    <dbReference type="NCBI Taxonomy" id="1202772"/>
    <lineage>
        <taxon>Eukaryota</taxon>
        <taxon>Sar</taxon>
        <taxon>Stramenopiles</taxon>
        <taxon>Oomycota</taxon>
        <taxon>Saprolegniomycetes</taxon>
        <taxon>Saprolegniales</taxon>
        <taxon>Achlyaceae</taxon>
        <taxon>Achlya</taxon>
    </lineage>
</organism>
<evidence type="ECO:0000313" key="3">
    <source>
        <dbReference type="Proteomes" id="UP000243579"/>
    </source>
</evidence>
<dbReference type="Proteomes" id="UP000243579">
    <property type="component" value="Unassembled WGS sequence"/>
</dbReference>
<gene>
    <name evidence="2" type="ORF">ACHHYP_05545</name>
</gene>
<keyword evidence="3" id="KW-1185">Reference proteome</keyword>
<dbReference type="InterPro" id="IPR003613">
    <property type="entry name" value="Ubox_domain"/>
</dbReference>
<reference evidence="2 3" key="1">
    <citation type="journal article" date="2014" name="Genome Biol. Evol.">
        <title>The secreted proteins of Achlya hypogyna and Thraustotheca clavata identify the ancestral oomycete secretome and reveal gene acquisitions by horizontal gene transfer.</title>
        <authorList>
            <person name="Misner I."/>
            <person name="Blouin N."/>
            <person name="Leonard G."/>
            <person name="Richards T.A."/>
            <person name="Lane C.E."/>
        </authorList>
    </citation>
    <scope>NUCLEOTIDE SEQUENCE [LARGE SCALE GENOMIC DNA]</scope>
    <source>
        <strain evidence="2 3">ATCC 48635</strain>
    </source>
</reference>
<dbReference type="SMART" id="SM00504">
    <property type="entry name" value="Ubox"/>
    <property type="match status" value="1"/>
</dbReference>
<dbReference type="Gene3D" id="3.30.40.10">
    <property type="entry name" value="Zinc/RING finger domain, C3HC4 (zinc finger)"/>
    <property type="match status" value="1"/>
</dbReference>
<comment type="caution">
    <text evidence="2">The sequence shown here is derived from an EMBL/GenBank/DDBJ whole genome shotgun (WGS) entry which is preliminary data.</text>
</comment>